<dbReference type="SUPFAM" id="SSF69786">
    <property type="entry name" value="YggU-like"/>
    <property type="match status" value="1"/>
</dbReference>
<proteinExistence type="inferred from homology"/>
<dbReference type="Pfam" id="PF02594">
    <property type="entry name" value="DUF167"/>
    <property type="match status" value="1"/>
</dbReference>
<comment type="similarity">
    <text evidence="1 2">Belongs to the UPF0235 family.</text>
</comment>
<dbReference type="NCBIfam" id="TIGR00251">
    <property type="entry name" value="DUF167 family protein"/>
    <property type="match status" value="1"/>
</dbReference>
<protein>
    <recommendedName>
        <fullName evidence="2">UPF0235 protein HNQ75_002114</fullName>
    </recommendedName>
</protein>
<dbReference type="InterPro" id="IPR036591">
    <property type="entry name" value="YggU-like_sf"/>
</dbReference>
<keyword evidence="4" id="KW-1185">Reference proteome</keyword>
<gene>
    <name evidence="3" type="ORF">HNQ75_002114</name>
</gene>
<dbReference type="EMBL" id="JACHEJ010000004">
    <property type="protein sequence ID" value="MBB6180139.1"/>
    <property type="molecule type" value="Genomic_DNA"/>
</dbReference>
<name>A0A7X0DEH4_9HYPH</name>
<comment type="caution">
    <text evidence="3">The sequence shown here is derived from an EMBL/GenBank/DDBJ whole genome shotgun (WGS) entry which is preliminary data.</text>
</comment>
<dbReference type="NCBIfam" id="NF002348">
    <property type="entry name" value="PRK01310.1"/>
    <property type="match status" value="1"/>
</dbReference>
<dbReference type="SMART" id="SM01152">
    <property type="entry name" value="DUF167"/>
    <property type="match status" value="1"/>
</dbReference>
<dbReference type="AlphaFoldDB" id="A0A7X0DEH4"/>
<dbReference type="InterPro" id="IPR003746">
    <property type="entry name" value="DUF167"/>
</dbReference>
<dbReference type="Proteomes" id="UP000535501">
    <property type="component" value="Unassembled WGS sequence"/>
</dbReference>
<dbReference type="HAMAP" id="MF_00634">
    <property type="entry name" value="UPF0235"/>
    <property type="match status" value="1"/>
</dbReference>
<evidence type="ECO:0000313" key="4">
    <source>
        <dbReference type="Proteomes" id="UP000535501"/>
    </source>
</evidence>
<evidence type="ECO:0000313" key="3">
    <source>
        <dbReference type="EMBL" id="MBB6180139.1"/>
    </source>
</evidence>
<accession>A0A7X0DEH4</accession>
<sequence length="113" mass="12030">MDEHLPNGGLNLPYSRHGDHLRLSVRLTPAGGRNSIDGAETADDGTVFLKARVSAVAEGGKANRALVELLAKSLRLPKSSFSILSGETARKKILRIDGDPEDLASRLKTLIGS</sequence>
<evidence type="ECO:0000256" key="1">
    <source>
        <dbReference type="ARBA" id="ARBA00010364"/>
    </source>
</evidence>
<reference evidence="3 4" key="1">
    <citation type="submission" date="2020-08" db="EMBL/GenBank/DDBJ databases">
        <title>Genomic Encyclopedia of Type Strains, Phase IV (KMG-IV): sequencing the most valuable type-strain genomes for metagenomic binning, comparative biology and taxonomic classification.</title>
        <authorList>
            <person name="Goeker M."/>
        </authorList>
    </citation>
    <scope>NUCLEOTIDE SEQUENCE [LARGE SCALE GENOMIC DNA]</scope>
    <source>
        <strain evidence="3 4">DSM 102134</strain>
    </source>
</reference>
<evidence type="ECO:0000256" key="2">
    <source>
        <dbReference type="HAMAP-Rule" id="MF_00634"/>
    </source>
</evidence>
<dbReference type="Gene3D" id="3.30.1200.10">
    <property type="entry name" value="YggU-like"/>
    <property type="match status" value="1"/>
</dbReference>
<organism evidence="3 4">
    <name type="scientific">Pseudorhizobium flavum</name>
    <dbReference type="NCBI Taxonomy" id="1335061"/>
    <lineage>
        <taxon>Bacteria</taxon>
        <taxon>Pseudomonadati</taxon>
        <taxon>Pseudomonadota</taxon>
        <taxon>Alphaproteobacteria</taxon>
        <taxon>Hyphomicrobiales</taxon>
        <taxon>Rhizobiaceae</taxon>
        <taxon>Rhizobium/Agrobacterium group</taxon>
        <taxon>Pseudorhizobium</taxon>
    </lineage>
</organism>